<keyword evidence="1" id="KW-0732">Signal</keyword>
<sequence length="397" mass="43320">MKPSSTSAVTSKPASTLARPIARAVACAMALTVSQFALAHGDHKHGEAHEITDSDITVTTLAEGLVHPWGMAFLPNGDLLVTEREGGIQRLSKDGKLSGRLSNVPEVVAQNQGGMLDIAIDPDFASNNTIYFCYSKASEVEGKPGSSSSVAKAKLTDSGLENVDVIFSADSIVDNGFHFGCRLAFDAKKHLYITMGDRYKYMKEAQNTDNHFGKIVRINGDGSAVEDNPFIDGKAPEIFSYGHRNVQGVTIHPETGAVWAMEHGPKGGDEINILERGANYGWPVITYGVDYSGDIISDKTHMDGMKQPWLYWDPSIAPSGLTFYQGDMFKEWNGDILVGSLKFTHLRRIKVEDGKPEEQFEYVRDNHARIRDVEVGPGGAIYLLTDAPNGKVLKLTK</sequence>
<dbReference type="Proteomes" id="UP000305471">
    <property type="component" value="Unassembled WGS sequence"/>
</dbReference>
<organism evidence="3 4">
    <name type="scientific">Alteromonas portus</name>
    <dbReference type="NCBI Taxonomy" id="2565549"/>
    <lineage>
        <taxon>Bacteria</taxon>
        <taxon>Pseudomonadati</taxon>
        <taxon>Pseudomonadota</taxon>
        <taxon>Gammaproteobacteria</taxon>
        <taxon>Alteromonadales</taxon>
        <taxon>Alteromonadaceae</taxon>
        <taxon>Alteromonas/Salinimonas group</taxon>
        <taxon>Alteromonas</taxon>
    </lineage>
</organism>
<dbReference type="Pfam" id="PF07995">
    <property type="entry name" value="GSDH"/>
    <property type="match status" value="1"/>
</dbReference>
<dbReference type="InterPro" id="IPR011041">
    <property type="entry name" value="Quinoprot_gluc/sorb_DH_b-prop"/>
</dbReference>
<dbReference type="Gene3D" id="2.120.10.30">
    <property type="entry name" value="TolB, C-terminal domain"/>
    <property type="match status" value="1"/>
</dbReference>
<protein>
    <submittedName>
        <fullName evidence="3">PQQ-dependent sugar dehydrogenase</fullName>
    </submittedName>
</protein>
<dbReference type="AlphaFoldDB" id="A0A4U0ZGH3"/>
<dbReference type="RefSeq" id="WP_136783515.1">
    <property type="nucleotide sequence ID" value="NZ_JBMQEY010000009.1"/>
</dbReference>
<dbReference type="PANTHER" id="PTHR19328:SF75">
    <property type="entry name" value="ALDOSE SUGAR DEHYDROGENASE YLII"/>
    <property type="match status" value="1"/>
</dbReference>
<feature type="chain" id="PRO_5020247228" evidence="1">
    <location>
        <begin position="40"/>
        <end position="397"/>
    </location>
</feature>
<dbReference type="InterPro" id="IPR012938">
    <property type="entry name" value="Glc/Sorbosone_DH"/>
</dbReference>
<evidence type="ECO:0000259" key="2">
    <source>
        <dbReference type="Pfam" id="PF07995"/>
    </source>
</evidence>
<evidence type="ECO:0000313" key="4">
    <source>
        <dbReference type="Proteomes" id="UP000305471"/>
    </source>
</evidence>
<feature type="domain" description="Glucose/Sorbosone dehydrogenase" evidence="2">
    <location>
        <begin position="66"/>
        <end position="394"/>
    </location>
</feature>
<dbReference type="PANTHER" id="PTHR19328">
    <property type="entry name" value="HEDGEHOG-INTERACTING PROTEIN"/>
    <property type="match status" value="1"/>
</dbReference>
<comment type="caution">
    <text evidence="3">The sequence shown here is derived from an EMBL/GenBank/DDBJ whole genome shotgun (WGS) entry which is preliminary data.</text>
</comment>
<reference evidence="3 4" key="1">
    <citation type="submission" date="2019-04" db="EMBL/GenBank/DDBJ databases">
        <title>Alteromonas portus sp. nov., an alginate lyase-excreting marine bacterium.</title>
        <authorList>
            <person name="Huang H."/>
            <person name="Mo K."/>
            <person name="Bao S."/>
        </authorList>
    </citation>
    <scope>NUCLEOTIDE SEQUENCE [LARGE SCALE GENOMIC DNA]</scope>
    <source>
        <strain evidence="3 4">HB161718</strain>
    </source>
</reference>
<proteinExistence type="predicted"/>
<dbReference type="EMBL" id="SWCO01000011">
    <property type="protein sequence ID" value="TKB01112.1"/>
    <property type="molecule type" value="Genomic_DNA"/>
</dbReference>
<name>A0A4U0ZGH3_9ALTE</name>
<feature type="signal peptide" evidence="1">
    <location>
        <begin position="1"/>
        <end position="39"/>
    </location>
</feature>
<dbReference type="OrthoDB" id="9770043at2"/>
<keyword evidence="4" id="KW-1185">Reference proteome</keyword>
<dbReference type="InterPro" id="IPR011042">
    <property type="entry name" value="6-blade_b-propeller_TolB-like"/>
</dbReference>
<gene>
    <name evidence="3" type="ORF">E5672_17950</name>
</gene>
<evidence type="ECO:0000313" key="3">
    <source>
        <dbReference type="EMBL" id="TKB01112.1"/>
    </source>
</evidence>
<dbReference type="SUPFAM" id="SSF50952">
    <property type="entry name" value="Soluble quinoprotein glucose dehydrogenase"/>
    <property type="match status" value="1"/>
</dbReference>
<evidence type="ECO:0000256" key="1">
    <source>
        <dbReference type="SAM" id="SignalP"/>
    </source>
</evidence>
<accession>A0A4U0ZGH3</accession>